<comment type="caution">
    <text evidence="2">The sequence shown here is derived from an EMBL/GenBank/DDBJ whole genome shotgun (WGS) entry which is preliminary data.</text>
</comment>
<evidence type="ECO:0000313" key="3">
    <source>
        <dbReference type="Proteomes" id="UP001367508"/>
    </source>
</evidence>
<evidence type="ECO:0000313" key="2">
    <source>
        <dbReference type="EMBL" id="KAK7338279.1"/>
    </source>
</evidence>
<organism evidence="2 3">
    <name type="scientific">Canavalia gladiata</name>
    <name type="common">Sword bean</name>
    <name type="synonym">Dolichos gladiatus</name>
    <dbReference type="NCBI Taxonomy" id="3824"/>
    <lineage>
        <taxon>Eukaryota</taxon>
        <taxon>Viridiplantae</taxon>
        <taxon>Streptophyta</taxon>
        <taxon>Embryophyta</taxon>
        <taxon>Tracheophyta</taxon>
        <taxon>Spermatophyta</taxon>
        <taxon>Magnoliopsida</taxon>
        <taxon>eudicotyledons</taxon>
        <taxon>Gunneridae</taxon>
        <taxon>Pentapetalae</taxon>
        <taxon>rosids</taxon>
        <taxon>fabids</taxon>
        <taxon>Fabales</taxon>
        <taxon>Fabaceae</taxon>
        <taxon>Papilionoideae</taxon>
        <taxon>50 kb inversion clade</taxon>
        <taxon>NPAAA clade</taxon>
        <taxon>indigoferoid/millettioid clade</taxon>
        <taxon>Phaseoleae</taxon>
        <taxon>Canavalia</taxon>
    </lineage>
</organism>
<feature type="compositionally biased region" description="Basic and acidic residues" evidence="1">
    <location>
        <begin position="187"/>
        <end position="216"/>
    </location>
</feature>
<feature type="region of interest" description="Disordered" evidence="1">
    <location>
        <begin position="40"/>
        <end position="66"/>
    </location>
</feature>
<evidence type="ECO:0000256" key="1">
    <source>
        <dbReference type="SAM" id="MobiDB-lite"/>
    </source>
</evidence>
<protein>
    <submittedName>
        <fullName evidence="2">Uncharacterized protein</fullName>
    </submittedName>
</protein>
<accession>A0AAN9LLM0</accession>
<proteinExistence type="predicted"/>
<feature type="compositionally biased region" description="Basic and acidic residues" evidence="1">
    <location>
        <begin position="49"/>
        <end position="63"/>
    </location>
</feature>
<dbReference type="EMBL" id="JAYMYQ010000004">
    <property type="protein sequence ID" value="KAK7338279.1"/>
    <property type="molecule type" value="Genomic_DNA"/>
</dbReference>
<dbReference type="AlphaFoldDB" id="A0AAN9LLM0"/>
<reference evidence="2 3" key="1">
    <citation type="submission" date="2024-01" db="EMBL/GenBank/DDBJ databases">
        <title>The genomes of 5 underutilized Papilionoideae crops provide insights into root nodulation and disease resistanc.</title>
        <authorList>
            <person name="Jiang F."/>
        </authorList>
    </citation>
    <scope>NUCLEOTIDE SEQUENCE [LARGE SCALE GENOMIC DNA]</scope>
    <source>
        <strain evidence="2">LVBAO_FW01</strain>
        <tissue evidence="2">Leaves</tissue>
    </source>
</reference>
<dbReference type="Proteomes" id="UP001367508">
    <property type="component" value="Unassembled WGS sequence"/>
</dbReference>
<keyword evidence="3" id="KW-1185">Reference proteome</keyword>
<gene>
    <name evidence="2" type="ORF">VNO77_18883</name>
</gene>
<feature type="region of interest" description="Disordered" evidence="1">
    <location>
        <begin position="159"/>
        <end position="216"/>
    </location>
</feature>
<sequence length="216" mass="24557">MLVSRRKWNPPSAFNIGCSSTLWSLMVGEASEWLSVTHKNRKQGWLPKPGRERESLNRSDTGSRRATALSRVHSSLPLLIAGQGTSPPLHQVQYSLDKLAGNRFLHHPDQANTRIEKGPEAEERVMLTGKEPDSAREERVEQGWSESFLSLKGLVHQLKPRSEPHRSSSEPYFESGPQELKLKGPIRRVDHRPSHCSEKKKREETSYLDGRCPHKE</sequence>
<name>A0AAN9LLM0_CANGL</name>